<comment type="catalytic activity">
    <reaction evidence="7">
        <text>L-cysteinyl-[protein] + hexadecanoyl-CoA = S-hexadecanoyl-L-cysteinyl-[protein] + CoA</text>
        <dbReference type="Rhea" id="RHEA:36683"/>
        <dbReference type="Rhea" id="RHEA-COMP:10131"/>
        <dbReference type="Rhea" id="RHEA-COMP:11032"/>
        <dbReference type="ChEBI" id="CHEBI:29950"/>
        <dbReference type="ChEBI" id="CHEBI:57287"/>
        <dbReference type="ChEBI" id="CHEBI:57379"/>
        <dbReference type="ChEBI" id="CHEBI:74151"/>
        <dbReference type="EC" id="2.3.1.225"/>
    </reaction>
</comment>
<dbReference type="STRING" id="126957.T1IY67"/>
<dbReference type="EMBL" id="JH431671">
    <property type="status" value="NOT_ANNOTATED_CDS"/>
    <property type="molecule type" value="Genomic_DNA"/>
</dbReference>
<feature type="transmembrane region" description="Helical" evidence="7">
    <location>
        <begin position="147"/>
        <end position="163"/>
    </location>
</feature>
<accession>T1IY67</accession>
<evidence type="ECO:0000256" key="4">
    <source>
        <dbReference type="ARBA" id="ARBA00022989"/>
    </source>
</evidence>
<dbReference type="InterPro" id="IPR039859">
    <property type="entry name" value="PFA4/ZDH16/20/ERF2-like"/>
</dbReference>
<dbReference type="PANTHER" id="PTHR12246">
    <property type="entry name" value="PALMITOYLTRANSFERASE ZDHHC16"/>
    <property type="match status" value="1"/>
</dbReference>
<dbReference type="AlphaFoldDB" id="T1IY67"/>
<evidence type="ECO:0000256" key="1">
    <source>
        <dbReference type="ARBA" id="ARBA00004141"/>
    </source>
</evidence>
<reference evidence="9" key="2">
    <citation type="submission" date="2015-02" db="UniProtKB">
        <authorList>
            <consortium name="EnsemblMetazoa"/>
        </authorList>
    </citation>
    <scope>IDENTIFICATION</scope>
</reference>
<keyword evidence="4 7" id="KW-1133">Transmembrane helix</keyword>
<feature type="transmembrane region" description="Helical" evidence="7">
    <location>
        <begin position="113"/>
        <end position="135"/>
    </location>
</feature>
<evidence type="ECO:0000256" key="3">
    <source>
        <dbReference type="ARBA" id="ARBA00022692"/>
    </source>
</evidence>
<dbReference type="PROSITE" id="PS50216">
    <property type="entry name" value="DHHC"/>
    <property type="match status" value="1"/>
</dbReference>
<keyword evidence="3 7" id="KW-0812">Transmembrane</keyword>
<evidence type="ECO:0000313" key="10">
    <source>
        <dbReference type="Proteomes" id="UP000014500"/>
    </source>
</evidence>
<dbReference type="Proteomes" id="UP000014500">
    <property type="component" value="Unassembled WGS sequence"/>
</dbReference>
<dbReference type="OMA" id="RMHIAWL"/>
<evidence type="ECO:0000313" key="9">
    <source>
        <dbReference type="EnsemblMetazoa" id="SMAR006172-PA"/>
    </source>
</evidence>
<keyword evidence="2 7" id="KW-0808">Transferase</keyword>
<dbReference type="HOGENOM" id="CLU_027721_5_2_1"/>
<protein>
    <recommendedName>
        <fullName evidence="7">Palmitoyltransferase</fullName>
        <ecNumber evidence="7">2.3.1.225</ecNumber>
    </recommendedName>
</protein>
<dbReference type="GO" id="GO:0016020">
    <property type="term" value="C:membrane"/>
    <property type="evidence" value="ECO:0007669"/>
    <property type="project" value="UniProtKB-SubCell"/>
</dbReference>
<feature type="transmembrane region" description="Helical" evidence="7">
    <location>
        <begin position="34"/>
        <end position="57"/>
    </location>
</feature>
<reference evidence="10" key="1">
    <citation type="submission" date="2011-05" db="EMBL/GenBank/DDBJ databases">
        <authorList>
            <person name="Richards S.R."/>
            <person name="Qu J."/>
            <person name="Jiang H."/>
            <person name="Jhangiani S.N."/>
            <person name="Agravi P."/>
            <person name="Goodspeed R."/>
            <person name="Gross S."/>
            <person name="Mandapat C."/>
            <person name="Jackson L."/>
            <person name="Mathew T."/>
            <person name="Pu L."/>
            <person name="Thornton R."/>
            <person name="Saada N."/>
            <person name="Wilczek-Boney K.B."/>
            <person name="Lee S."/>
            <person name="Kovar C."/>
            <person name="Wu Y."/>
            <person name="Scherer S.E."/>
            <person name="Worley K.C."/>
            <person name="Muzny D.M."/>
            <person name="Gibbs R."/>
        </authorList>
    </citation>
    <scope>NUCLEOTIDE SEQUENCE</scope>
    <source>
        <strain evidence="10">Brora</strain>
    </source>
</reference>
<organism evidence="9 10">
    <name type="scientific">Strigamia maritima</name>
    <name type="common">European centipede</name>
    <name type="synonym">Geophilus maritimus</name>
    <dbReference type="NCBI Taxonomy" id="126957"/>
    <lineage>
        <taxon>Eukaryota</taxon>
        <taxon>Metazoa</taxon>
        <taxon>Ecdysozoa</taxon>
        <taxon>Arthropoda</taxon>
        <taxon>Myriapoda</taxon>
        <taxon>Chilopoda</taxon>
        <taxon>Pleurostigmophora</taxon>
        <taxon>Geophilomorpha</taxon>
        <taxon>Linotaeniidae</taxon>
        <taxon>Strigamia</taxon>
    </lineage>
</organism>
<feature type="transmembrane region" description="Helical" evidence="7">
    <location>
        <begin position="169"/>
        <end position="192"/>
    </location>
</feature>
<dbReference type="InterPro" id="IPR001594">
    <property type="entry name" value="Palmitoyltrfase_DHHC"/>
</dbReference>
<evidence type="ECO:0000256" key="5">
    <source>
        <dbReference type="ARBA" id="ARBA00023136"/>
    </source>
</evidence>
<name>T1IY67_STRMM</name>
<evidence type="ECO:0000256" key="6">
    <source>
        <dbReference type="ARBA" id="ARBA00023315"/>
    </source>
</evidence>
<dbReference type="GO" id="GO:0019706">
    <property type="term" value="F:protein-cysteine S-palmitoyltransferase activity"/>
    <property type="evidence" value="ECO:0007669"/>
    <property type="project" value="UniProtKB-EC"/>
</dbReference>
<evidence type="ECO:0000259" key="8">
    <source>
        <dbReference type="Pfam" id="PF01529"/>
    </source>
</evidence>
<evidence type="ECO:0000256" key="7">
    <source>
        <dbReference type="RuleBase" id="RU079119"/>
    </source>
</evidence>
<dbReference type="eggNOG" id="KOG1311">
    <property type="taxonomic scope" value="Eukaryota"/>
</dbReference>
<dbReference type="PhylomeDB" id="T1IY67"/>
<dbReference type="EC" id="2.3.1.225" evidence="7"/>
<keyword evidence="5 7" id="KW-0472">Membrane</keyword>
<proteinExistence type="inferred from homology"/>
<keyword evidence="6 7" id="KW-0012">Acyltransferase</keyword>
<comment type="subcellular location">
    <subcellularLocation>
        <location evidence="1">Membrane</location>
        <topology evidence="1">Multi-pass membrane protein</topology>
    </subcellularLocation>
</comment>
<feature type="domain" description="Palmitoyltransferase DHHC" evidence="8">
    <location>
        <begin position="67"/>
        <end position="208"/>
    </location>
</feature>
<dbReference type="Pfam" id="PF01529">
    <property type="entry name" value="DHHC"/>
    <property type="match status" value="1"/>
</dbReference>
<sequence>MSTHNSLFDLKNVTTMFGFKISSRKRIKLLPKNLYDLVALLILIVSIVTDTSILTIIENTSKNQQPGWRFCSICEANAPPRSFHCHVCKICILKREHHCVFTACCVGFYNYRYYMAFVTHLWIGTIYSAFLNYFVGYIWQWFSATEFYTIFYHIFPILFWMFGKIDTKLLGVLVMSVMFLHASLFLTSLMLYHWNLIINGQTNNERMYKVFKYKSRLWKDNITKVFGPNWLHTLIWFNTRSQLQGDGTRFDTSINISTHNAIPVTERQKNPYGYSLAIP</sequence>
<evidence type="ECO:0000256" key="2">
    <source>
        <dbReference type="ARBA" id="ARBA00022679"/>
    </source>
</evidence>
<dbReference type="EnsemblMetazoa" id="SMAR006172-RA">
    <property type="protein sequence ID" value="SMAR006172-PA"/>
    <property type="gene ID" value="SMAR006172"/>
</dbReference>
<comment type="similarity">
    <text evidence="7">Belongs to the DHHC palmitoyltransferase family.</text>
</comment>
<keyword evidence="10" id="KW-1185">Reference proteome</keyword>
<comment type="domain">
    <text evidence="7">The DHHC domain is required for palmitoyltransferase activity.</text>
</comment>